<dbReference type="InterPro" id="IPR012703">
    <property type="entry name" value="NH2EtPonate_pyrv_transaminase"/>
</dbReference>
<dbReference type="InterPro" id="IPR015421">
    <property type="entry name" value="PyrdxlP-dep_Trfase_major"/>
</dbReference>
<dbReference type="EC" id="2.6.1.37" evidence="6"/>
<dbReference type="Gene3D" id="3.40.640.10">
    <property type="entry name" value="Type I PLP-dependent aspartate aminotransferase-like (Major domain)"/>
    <property type="match status" value="1"/>
</dbReference>
<keyword evidence="5 9" id="KW-0670">Pyruvate</keyword>
<evidence type="ECO:0000259" key="8">
    <source>
        <dbReference type="Pfam" id="PF00266"/>
    </source>
</evidence>
<dbReference type="Pfam" id="PF00266">
    <property type="entry name" value="Aminotran_5"/>
    <property type="match status" value="1"/>
</dbReference>
<reference evidence="9 10" key="1">
    <citation type="submission" date="2020-10" db="EMBL/GenBank/DDBJ databases">
        <title>Complete genome sequence of Paludibaculum fermentans P105T, a facultatively anaerobic acidobacterium capable of dissimilatory Fe(III) reduction.</title>
        <authorList>
            <person name="Dedysh S.N."/>
            <person name="Beletsky A.V."/>
            <person name="Kulichevskaya I.S."/>
            <person name="Mardanov A.V."/>
            <person name="Ravin N.V."/>
        </authorList>
    </citation>
    <scope>NUCLEOTIDE SEQUENCE [LARGE SCALE GENOMIC DNA]</scope>
    <source>
        <strain evidence="9 10">P105</strain>
    </source>
</reference>
<dbReference type="InterPro" id="IPR000192">
    <property type="entry name" value="Aminotrans_V_dom"/>
</dbReference>
<dbReference type="SUPFAM" id="SSF53383">
    <property type="entry name" value="PLP-dependent transferases"/>
    <property type="match status" value="1"/>
</dbReference>
<dbReference type="InterPro" id="IPR015422">
    <property type="entry name" value="PyrdxlP-dep_Trfase_small"/>
</dbReference>
<evidence type="ECO:0000256" key="6">
    <source>
        <dbReference type="ARBA" id="ARBA00044521"/>
    </source>
</evidence>
<dbReference type="EMBL" id="CP063849">
    <property type="protein sequence ID" value="QOY86903.1"/>
    <property type="molecule type" value="Genomic_DNA"/>
</dbReference>
<dbReference type="RefSeq" id="WP_194448572.1">
    <property type="nucleotide sequence ID" value="NZ_CP063849.1"/>
</dbReference>
<dbReference type="PIRSF" id="PIRSF000524">
    <property type="entry name" value="SPT"/>
    <property type="match status" value="1"/>
</dbReference>
<dbReference type="PANTHER" id="PTHR42778:SF1">
    <property type="entry name" value="2-AMINOETHYLPHOSPHONATE--PYRUVATE TRANSAMINASE"/>
    <property type="match status" value="1"/>
</dbReference>
<sequence>MTALEHSRRESILLTPGPVTISPGVQAALLRGLGAVEGDFPEVVRGIRRELLSAAGLDQAEYDAVLLPGSGAAALEAVIGSAIPRTGRLLVGINGESGRRIARIGLALGVDTRRLEWPAQAPLEPGQIAMILESDPAITHVAVVHCETSTGLLNPVGEIGRVAARQGRALLVDASGSLGGVPMEPADGSVQFMASSSENCLQGLPGVGFVLARRTALERCVGQARGFTYDLAAQWMAQTHNGQLRAAPPAPSLFALGQALEELREEGGARGRATRYSANTRTLLAGMRALGFEPLLQPEVRSHITTAFRYPGHPGFQYDLFSALLRKDGYALESGTRQRDGYFPVAAIGDLYPGDFERFTCAAHRVLTTMGVDWARPAATAEASDTMVRG</sequence>
<comment type="cofactor">
    <cofactor evidence="1">
        <name>pyridoxal 5'-phosphate</name>
        <dbReference type="ChEBI" id="CHEBI:597326"/>
    </cofactor>
</comment>
<evidence type="ECO:0000256" key="4">
    <source>
        <dbReference type="ARBA" id="ARBA00022898"/>
    </source>
</evidence>
<dbReference type="NCBIfam" id="NF010006">
    <property type="entry name" value="PRK13479.1"/>
    <property type="match status" value="1"/>
</dbReference>
<keyword evidence="3 9" id="KW-0808">Transferase</keyword>
<dbReference type="InterPro" id="IPR024169">
    <property type="entry name" value="SP_NH2Trfase/AEP_transaminase"/>
</dbReference>
<dbReference type="InterPro" id="IPR015424">
    <property type="entry name" value="PyrdxlP-dep_Trfase"/>
</dbReference>
<feature type="domain" description="Aminotransferase class V" evidence="8">
    <location>
        <begin position="74"/>
        <end position="336"/>
    </location>
</feature>
<keyword evidence="4" id="KW-0663">Pyridoxal phosphate</keyword>
<dbReference type="KEGG" id="pfer:IRI77_29625"/>
<proteinExistence type="inferred from homology"/>
<dbReference type="PANTHER" id="PTHR42778">
    <property type="entry name" value="2-AMINOETHYLPHOSPHONATE--PYRUVATE TRANSAMINASE"/>
    <property type="match status" value="1"/>
</dbReference>
<evidence type="ECO:0000313" key="10">
    <source>
        <dbReference type="Proteomes" id="UP000593892"/>
    </source>
</evidence>
<evidence type="ECO:0000256" key="5">
    <source>
        <dbReference type="ARBA" id="ARBA00023317"/>
    </source>
</evidence>
<organism evidence="9 10">
    <name type="scientific">Paludibaculum fermentans</name>
    <dbReference type="NCBI Taxonomy" id="1473598"/>
    <lineage>
        <taxon>Bacteria</taxon>
        <taxon>Pseudomonadati</taxon>
        <taxon>Acidobacteriota</taxon>
        <taxon>Terriglobia</taxon>
        <taxon>Bryobacterales</taxon>
        <taxon>Bryobacteraceae</taxon>
        <taxon>Paludibaculum</taxon>
    </lineage>
</organism>
<dbReference type="GO" id="GO:0047304">
    <property type="term" value="F:2-aminoethylphosphonate-pyruvate transaminase activity"/>
    <property type="evidence" value="ECO:0007669"/>
    <property type="project" value="UniProtKB-EC"/>
</dbReference>
<dbReference type="GO" id="GO:0019700">
    <property type="term" value="P:organic phosphonate catabolic process"/>
    <property type="evidence" value="ECO:0007669"/>
    <property type="project" value="InterPro"/>
</dbReference>
<accession>A0A7S7SJN3</accession>
<name>A0A7S7SJN3_PALFE</name>
<evidence type="ECO:0000256" key="7">
    <source>
        <dbReference type="ARBA" id="ARBA00049460"/>
    </source>
</evidence>
<protein>
    <recommendedName>
        <fullName evidence="6">2-aminoethylphosphonate--pyruvate transaminase</fullName>
        <ecNumber evidence="6">2.6.1.37</ecNumber>
    </recommendedName>
</protein>
<keyword evidence="2 9" id="KW-0032">Aminotransferase</keyword>
<evidence type="ECO:0000313" key="9">
    <source>
        <dbReference type="EMBL" id="QOY86903.1"/>
    </source>
</evidence>
<evidence type="ECO:0000256" key="1">
    <source>
        <dbReference type="ARBA" id="ARBA00001933"/>
    </source>
</evidence>
<dbReference type="HAMAP" id="MF_01376">
    <property type="entry name" value="PhnW_aminotrans_5"/>
    <property type="match status" value="1"/>
</dbReference>
<comment type="catalytic activity">
    <reaction evidence="7">
        <text>(2-aminoethyl)phosphonate + pyruvate = phosphonoacetaldehyde + L-alanine</text>
        <dbReference type="Rhea" id="RHEA:17021"/>
        <dbReference type="ChEBI" id="CHEBI:15361"/>
        <dbReference type="ChEBI" id="CHEBI:57418"/>
        <dbReference type="ChEBI" id="CHEBI:57972"/>
        <dbReference type="ChEBI" id="CHEBI:58383"/>
        <dbReference type="EC" id="2.6.1.37"/>
    </reaction>
</comment>
<evidence type="ECO:0000256" key="2">
    <source>
        <dbReference type="ARBA" id="ARBA00022576"/>
    </source>
</evidence>
<dbReference type="Proteomes" id="UP000593892">
    <property type="component" value="Chromosome"/>
</dbReference>
<dbReference type="Gene3D" id="3.90.1150.10">
    <property type="entry name" value="Aspartate Aminotransferase, domain 1"/>
    <property type="match status" value="1"/>
</dbReference>
<keyword evidence="10" id="KW-1185">Reference proteome</keyword>
<dbReference type="AlphaFoldDB" id="A0A7S7SJN3"/>
<evidence type="ECO:0000256" key="3">
    <source>
        <dbReference type="ARBA" id="ARBA00022679"/>
    </source>
</evidence>
<gene>
    <name evidence="9" type="ORF">IRI77_29625</name>
</gene>